<reference evidence="2 3" key="1">
    <citation type="submission" date="2017-06" db="EMBL/GenBank/DDBJ databases">
        <authorList>
            <person name="Kim H.J."/>
            <person name="Triplett B.A."/>
        </authorList>
    </citation>
    <scope>NUCLEOTIDE SEQUENCE [LARGE SCALE GENOMIC DNA]</scope>
    <source>
        <strain evidence="2">FRACA_ARgP5</strain>
    </source>
</reference>
<accession>A0A2I2L0C5</accession>
<dbReference type="AlphaFoldDB" id="A0A2I2L0C5"/>
<name>A0A2I2L0C5_9ACTN</name>
<dbReference type="Pfam" id="PF19955">
    <property type="entry name" value="EAD1"/>
    <property type="match status" value="1"/>
</dbReference>
<dbReference type="SUPFAM" id="SSF52540">
    <property type="entry name" value="P-loop containing nucleoside triphosphate hydrolases"/>
    <property type="match status" value="1"/>
</dbReference>
<evidence type="ECO:0000313" key="3">
    <source>
        <dbReference type="Proteomes" id="UP000234331"/>
    </source>
</evidence>
<evidence type="ECO:0000259" key="1">
    <source>
        <dbReference type="Pfam" id="PF19955"/>
    </source>
</evidence>
<dbReference type="Proteomes" id="UP000234331">
    <property type="component" value="Unassembled WGS sequence"/>
</dbReference>
<evidence type="ECO:0000313" key="2">
    <source>
        <dbReference type="EMBL" id="SNQ51358.1"/>
    </source>
</evidence>
<dbReference type="InterPro" id="IPR027417">
    <property type="entry name" value="P-loop_NTPase"/>
</dbReference>
<dbReference type="RefSeq" id="WP_101835217.1">
    <property type="nucleotide sequence ID" value="NZ_FZMO01000534.1"/>
</dbReference>
<protein>
    <recommendedName>
        <fullName evidence="1">Effector-associated domain-containing protein</fullName>
    </recommendedName>
</protein>
<proteinExistence type="predicted"/>
<keyword evidence="3" id="KW-1185">Reference proteome</keyword>
<gene>
    <name evidence="2" type="ORF">FRACA_680032</name>
</gene>
<sequence>MPDCLSDAEIRALAEACPDRVQARQLLEAAGVSRGRQPTWNVDSAEQFWREVSHVLAAGIRLDERARFVGDGRASLLAVAAEWFAANEVFARAAAAGPGGPPLGAGGPEAVFDAPPPERTAACAPSVLLRAEYLVVPFVELNGDRAALRSWATRTQRVSARLLTGPAGSGKTRLAMQIREDLSEKGWLTVLAQSDSPLSPARLGYLRTAGAPTLVIIEDAELRPEETVATARALVGRSTASRLLLLTRATGGLLRGLRELALPDTQVAGMFERAEPHTITPLAPGPHARHVHFTAARSAFAAELGTATSAEPDSSSWADLEELDTVLDVHAAALLAALPDAPAKQPAESPLTTLCRHERPRWPDPAGTGADAATSPGAELVARIITTAILLRPRSADDAQALAATLPELLQTKTRELRSVVDELRRLYAGRWAAEALRPAAYGERIAAAALAQTPSLGETITKAATPAQATTALMILGRALPAHPELAGTIGDVIRVDPERRLLAAIGLLPRLPNPDMFARVIGKSVDDLPPGSPTMFDLLDQVRMDRGGAELDGLRGETLRMLTSLPNHLLDAIRPDLTRDPATAGVAKITDAISQVITNLAIGVVDPKSNRMPENPDDGTPLIPAVAVDLLRGLMRSDWWRNQGTK</sequence>
<dbReference type="EMBL" id="FZMO01000534">
    <property type="protein sequence ID" value="SNQ51358.1"/>
    <property type="molecule type" value="Genomic_DNA"/>
</dbReference>
<organism evidence="2 3">
    <name type="scientific">Frankia canadensis</name>
    <dbReference type="NCBI Taxonomy" id="1836972"/>
    <lineage>
        <taxon>Bacteria</taxon>
        <taxon>Bacillati</taxon>
        <taxon>Actinomycetota</taxon>
        <taxon>Actinomycetes</taxon>
        <taxon>Frankiales</taxon>
        <taxon>Frankiaceae</taxon>
        <taxon>Frankia</taxon>
    </lineage>
</organism>
<dbReference type="InterPro" id="IPR045430">
    <property type="entry name" value="EAD1"/>
</dbReference>
<feature type="domain" description="Effector-associated" evidence="1">
    <location>
        <begin position="5"/>
        <end position="95"/>
    </location>
</feature>
<dbReference type="OrthoDB" id="3218567at2"/>